<evidence type="ECO:0000313" key="6">
    <source>
        <dbReference type="EMBL" id="MBB3118647.1"/>
    </source>
</evidence>
<dbReference type="PRINTS" id="PR00455">
    <property type="entry name" value="HTHTETR"/>
</dbReference>
<gene>
    <name evidence="6" type="ORF">FHS03_001692</name>
</gene>
<evidence type="ECO:0000313" key="7">
    <source>
        <dbReference type="Proteomes" id="UP000541535"/>
    </source>
</evidence>
<dbReference type="InterPro" id="IPR001647">
    <property type="entry name" value="HTH_TetR"/>
</dbReference>
<sequence>MKESNKLPCKLGRPRTFDEEQALDRAMEVFWEKGYEGSSLPELTTAMGMNRPSLYAVFGNKETLFRKALERYQSTRMNYCDVALEKPTARAVVEALLRGAVDAQTRPDSPHGCLNVNGALACSDEAKPVRDELIARREHSETRLRDRLRQAREAGDLPADACPEQLARYVATVRQGLAVQAAAGVERAQLHTVIDIVIQSWPVGKLVQSASQ</sequence>
<name>A0A7W5B8S0_9BURK</name>
<dbReference type="Pfam" id="PF16925">
    <property type="entry name" value="TetR_C_13"/>
    <property type="match status" value="1"/>
</dbReference>
<dbReference type="PANTHER" id="PTHR47506">
    <property type="entry name" value="TRANSCRIPTIONAL REGULATORY PROTEIN"/>
    <property type="match status" value="1"/>
</dbReference>
<dbReference type="InterPro" id="IPR011075">
    <property type="entry name" value="TetR_C"/>
</dbReference>
<dbReference type="GO" id="GO:0003677">
    <property type="term" value="F:DNA binding"/>
    <property type="evidence" value="ECO:0007669"/>
    <property type="project" value="UniProtKB-UniRule"/>
</dbReference>
<dbReference type="Gene3D" id="1.10.357.10">
    <property type="entry name" value="Tetracycline Repressor, domain 2"/>
    <property type="match status" value="1"/>
</dbReference>
<comment type="caution">
    <text evidence="6">The sequence shown here is derived from an EMBL/GenBank/DDBJ whole genome shotgun (WGS) entry which is preliminary data.</text>
</comment>
<keyword evidence="1" id="KW-0805">Transcription regulation</keyword>
<dbReference type="AlphaFoldDB" id="A0A7W5B8S0"/>
<dbReference type="RefSeq" id="WP_183440568.1">
    <property type="nucleotide sequence ID" value="NZ_JACHXD010000004.1"/>
</dbReference>
<organism evidence="6 7">
    <name type="scientific">Pseudoduganella violacea</name>
    <dbReference type="NCBI Taxonomy" id="1715466"/>
    <lineage>
        <taxon>Bacteria</taxon>
        <taxon>Pseudomonadati</taxon>
        <taxon>Pseudomonadota</taxon>
        <taxon>Betaproteobacteria</taxon>
        <taxon>Burkholderiales</taxon>
        <taxon>Oxalobacteraceae</taxon>
        <taxon>Telluria group</taxon>
        <taxon>Pseudoduganella</taxon>
    </lineage>
</organism>
<keyword evidence="2 4" id="KW-0238">DNA-binding</keyword>
<evidence type="ECO:0000256" key="2">
    <source>
        <dbReference type="ARBA" id="ARBA00023125"/>
    </source>
</evidence>
<evidence type="ECO:0000259" key="5">
    <source>
        <dbReference type="PROSITE" id="PS50977"/>
    </source>
</evidence>
<reference evidence="6 7" key="1">
    <citation type="submission" date="2020-08" db="EMBL/GenBank/DDBJ databases">
        <title>Genomic Encyclopedia of Type Strains, Phase III (KMG-III): the genomes of soil and plant-associated and newly described type strains.</title>
        <authorList>
            <person name="Whitman W."/>
        </authorList>
    </citation>
    <scope>NUCLEOTIDE SEQUENCE [LARGE SCALE GENOMIC DNA]</scope>
    <source>
        <strain evidence="6 7">CECT 8897</strain>
    </source>
</reference>
<dbReference type="PROSITE" id="PS50977">
    <property type="entry name" value="HTH_TETR_2"/>
    <property type="match status" value="1"/>
</dbReference>
<feature type="domain" description="HTH tetR-type" evidence="5">
    <location>
        <begin position="16"/>
        <end position="76"/>
    </location>
</feature>
<keyword evidence="7" id="KW-1185">Reference proteome</keyword>
<evidence type="ECO:0000256" key="1">
    <source>
        <dbReference type="ARBA" id="ARBA00023015"/>
    </source>
</evidence>
<dbReference type="InterPro" id="IPR036271">
    <property type="entry name" value="Tet_transcr_reg_TetR-rel_C_sf"/>
</dbReference>
<feature type="DNA-binding region" description="H-T-H motif" evidence="4">
    <location>
        <begin position="39"/>
        <end position="58"/>
    </location>
</feature>
<dbReference type="SUPFAM" id="SSF46689">
    <property type="entry name" value="Homeodomain-like"/>
    <property type="match status" value="1"/>
</dbReference>
<dbReference type="Gene3D" id="1.10.10.60">
    <property type="entry name" value="Homeodomain-like"/>
    <property type="match status" value="1"/>
</dbReference>
<accession>A0A7W5B8S0</accession>
<keyword evidence="3" id="KW-0804">Transcription</keyword>
<proteinExistence type="predicted"/>
<dbReference type="EMBL" id="JACHXD010000004">
    <property type="protein sequence ID" value="MBB3118647.1"/>
    <property type="molecule type" value="Genomic_DNA"/>
</dbReference>
<dbReference type="InterPro" id="IPR009057">
    <property type="entry name" value="Homeodomain-like_sf"/>
</dbReference>
<dbReference type="Proteomes" id="UP000541535">
    <property type="component" value="Unassembled WGS sequence"/>
</dbReference>
<evidence type="ECO:0000256" key="3">
    <source>
        <dbReference type="ARBA" id="ARBA00023163"/>
    </source>
</evidence>
<dbReference type="SUPFAM" id="SSF48498">
    <property type="entry name" value="Tetracyclin repressor-like, C-terminal domain"/>
    <property type="match status" value="1"/>
</dbReference>
<dbReference type="Pfam" id="PF00440">
    <property type="entry name" value="TetR_N"/>
    <property type="match status" value="1"/>
</dbReference>
<protein>
    <submittedName>
        <fullName evidence="6">AcrR family transcriptional regulator</fullName>
    </submittedName>
</protein>
<evidence type="ECO:0000256" key="4">
    <source>
        <dbReference type="PROSITE-ProRule" id="PRU00335"/>
    </source>
</evidence>
<dbReference type="PANTHER" id="PTHR47506:SF1">
    <property type="entry name" value="HTH-TYPE TRANSCRIPTIONAL REGULATOR YJDC"/>
    <property type="match status" value="1"/>
</dbReference>